<comment type="caution">
    <text evidence="2">The sequence shown here is derived from an EMBL/GenBank/DDBJ whole genome shotgun (WGS) entry which is preliminary data.</text>
</comment>
<dbReference type="Gene3D" id="2.30.29.30">
    <property type="entry name" value="Pleckstrin-homology domain (PH domain)/Phosphotyrosine-binding domain (PTB)"/>
    <property type="match status" value="1"/>
</dbReference>
<dbReference type="AlphaFoldDB" id="A0AA36JKP9"/>
<evidence type="ECO:0000256" key="1">
    <source>
        <dbReference type="SAM" id="Coils"/>
    </source>
</evidence>
<dbReference type="SUPFAM" id="SSF50729">
    <property type="entry name" value="PH domain-like"/>
    <property type="match status" value="1"/>
</dbReference>
<evidence type="ECO:0000313" key="3">
    <source>
        <dbReference type="Proteomes" id="UP001178507"/>
    </source>
</evidence>
<keyword evidence="3" id="KW-1185">Reference proteome</keyword>
<name>A0AA36JKP9_9DINO</name>
<dbReference type="Proteomes" id="UP001178507">
    <property type="component" value="Unassembled WGS sequence"/>
</dbReference>
<keyword evidence="1" id="KW-0175">Coiled coil</keyword>
<proteinExistence type="predicted"/>
<gene>
    <name evidence="2" type="ORF">EVOR1521_LOCUS29569</name>
</gene>
<organism evidence="2 3">
    <name type="scientific">Effrenium voratum</name>
    <dbReference type="NCBI Taxonomy" id="2562239"/>
    <lineage>
        <taxon>Eukaryota</taxon>
        <taxon>Sar</taxon>
        <taxon>Alveolata</taxon>
        <taxon>Dinophyceae</taxon>
        <taxon>Suessiales</taxon>
        <taxon>Symbiodiniaceae</taxon>
        <taxon>Effrenium</taxon>
    </lineage>
</organism>
<dbReference type="EMBL" id="CAUJNA010003701">
    <property type="protein sequence ID" value="CAJ1408003.1"/>
    <property type="molecule type" value="Genomic_DNA"/>
</dbReference>
<sequence length="435" mass="48166">MASQPKPPPHWAGLGLGSGAESALKQQLQEAQAANEALNAKLQAAKDLWQRLEEAELKECEARKQLTVCQAQLEKLKAELEKRIRRPKGRVTARLLRNLESNIAREMCDARQGFVIQKVTEKHGKTEVRRVAVCPSTSRLKWCHARECLGESSKTLDLTVVQKIEYGPGSRAFKLYPEASPWLCFSLITAERSYDFISSNENSARCFVLSISRLCEGKADGGFRSRRQFESAKGWCKLKTGCQRRGSTMQKAILSALQQAAESLPAIPASESESLVADSTAAVQQEGLAEKPMDLFDFCDELKGESSPKLPAAQPKIGQRPSTTSLAAVSRGLTRWISSSSGSPAGGGWPRPGETWVFTGIVDHVDLYRSADSNEWVNEMTCRGQNSERRMVNIVSVLPQQNMVEIRGTDKLKFVKGWARMVDDNGQWLLEEAPK</sequence>
<dbReference type="InterPro" id="IPR011993">
    <property type="entry name" value="PH-like_dom_sf"/>
</dbReference>
<accession>A0AA36JKP9</accession>
<feature type="coiled-coil region" evidence="1">
    <location>
        <begin position="21"/>
        <end position="86"/>
    </location>
</feature>
<reference evidence="2" key="1">
    <citation type="submission" date="2023-08" db="EMBL/GenBank/DDBJ databases">
        <authorList>
            <person name="Chen Y."/>
            <person name="Shah S."/>
            <person name="Dougan E. K."/>
            <person name="Thang M."/>
            <person name="Chan C."/>
        </authorList>
    </citation>
    <scope>NUCLEOTIDE SEQUENCE</scope>
</reference>
<protein>
    <submittedName>
        <fullName evidence="2">Uncharacterized protein</fullName>
    </submittedName>
</protein>
<evidence type="ECO:0000313" key="2">
    <source>
        <dbReference type="EMBL" id="CAJ1408003.1"/>
    </source>
</evidence>